<feature type="region of interest" description="Disordered" evidence="2">
    <location>
        <begin position="1"/>
        <end position="27"/>
    </location>
</feature>
<organism evidence="3 4">
    <name type="scientific">Vanilla planifolia</name>
    <name type="common">Vanilla</name>
    <dbReference type="NCBI Taxonomy" id="51239"/>
    <lineage>
        <taxon>Eukaryota</taxon>
        <taxon>Viridiplantae</taxon>
        <taxon>Streptophyta</taxon>
        <taxon>Embryophyta</taxon>
        <taxon>Tracheophyta</taxon>
        <taxon>Spermatophyta</taxon>
        <taxon>Magnoliopsida</taxon>
        <taxon>Liliopsida</taxon>
        <taxon>Asparagales</taxon>
        <taxon>Orchidaceae</taxon>
        <taxon>Vanilloideae</taxon>
        <taxon>Vanilleae</taxon>
        <taxon>Vanilla</taxon>
    </lineage>
</organism>
<evidence type="ECO:0000256" key="2">
    <source>
        <dbReference type="SAM" id="MobiDB-lite"/>
    </source>
</evidence>
<comment type="caution">
    <text evidence="3">The sequence shown here is derived from an EMBL/GenBank/DDBJ whole genome shotgun (WGS) entry which is preliminary data.</text>
</comment>
<gene>
    <name evidence="3" type="ORF">HPP92_016699</name>
</gene>
<dbReference type="AlphaFoldDB" id="A0A835QIM3"/>
<dbReference type="Proteomes" id="UP000639772">
    <property type="component" value="Unassembled WGS sequence"/>
</dbReference>
<evidence type="ECO:0000313" key="4">
    <source>
        <dbReference type="Proteomes" id="UP000639772"/>
    </source>
</evidence>
<dbReference type="PANTHER" id="PTHR34681:SF2">
    <property type="entry name" value="UVEAL AUTOANTIGEN WITH COILED-COIL_ANKYRIN"/>
    <property type="match status" value="1"/>
</dbReference>
<feature type="compositionally biased region" description="Basic and acidic residues" evidence="2">
    <location>
        <begin position="124"/>
        <end position="143"/>
    </location>
</feature>
<feature type="compositionally biased region" description="Polar residues" evidence="2">
    <location>
        <begin position="1"/>
        <end position="19"/>
    </location>
</feature>
<accession>A0A835QIM3</accession>
<feature type="coiled-coil region" evidence="1">
    <location>
        <begin position="57"/>
        <end position="102"/>
    </location>
</feature>
<feature type="compositionally biased region" description="Acidic residues" evidence="2">
    <location>
        <begin position="114"/>
        <end position="123"/>
    </location>
</feature>
<name>A0A835QIM3_VANPL</name>
<feature type="region of interest" description="Disordered" evidence="2">
    <location>
        <begin position="105"/>
        <end position="156"/>
    </location>
</feature>
<protein>
    <recommendedName>
        <fullName evidence="5">CAP-Gly domain-containing linker protein 1</fullName>
    </recommendedName>
</protein>
<proteinExistence type="predicted"/>
<dbReference type="PANTHER" id="PTHR34681">
    <property type="entry name" value="UVEAL AUTOANTIGEN WITH COILED-COIL/ANKYRIN"/>
    <property type="match status" value="1"/>
</dbReference>
<keyword evidence="1" id="KW-0175">Coiled coil</keyword>
<sequence>MADTNSSSSPVSGARNSPSSKKDDLRPIGDKILDLNVSQSELLGRLQIMKQDLQDWRTKLDTQVKTYKEELTVLNKELNSDLEQLKSGLQQLRVTLQQQQDHISDNLKNLGLEDGPEGSEVQETEVKEHPISEREVPLLDKSSDAGSEGVIADTSA</sequence>
<dbReference type="EMBL" id="JADCNM010000008">
    <property type="protein sequence ID" value="KAG0472153.1"/>
    <property type="molecule type" value="Genomic_DNA"/>
</dbReference>
<reference evidence="3 4" key="1">
    <citation type="journal article" date="2020" name="Nat. Food">
        <title>A phased Vanilla planifolia genome enables genetic improvement of flavour and production.</title>
        <authorList>
            <person name="Hasing T."/>
            <person name="Tang H."/>
            <person name="Brym M."/>
            <person name="Khazi F."/>
            <person name="Huang T."/>
            <person name="Chambers A.H."/>
        </authorList>
    </citation>
    <scope>NUCLEOTIDE SEQUENCE [LARGE SCALE GENOMIC DNA]</scope>
    <source>
        <tissue evidence="3">Leaf</tissue>
    </source>
</reference>
<evidence type="ECO:0008006" key="5">
    <source>
        <dbReference type="Google" id="ProtNLM"/>
    </source>
</evidence>
<evidence type="ECO:0000256" key="1">
    <source>
        <dbReference type="SAM" id="Coils"/>
    </source>
</evidence>
<dbReference type="OrthoDB" id="1876167at2759"/>
<evidence type="ECO:0000313" key="3">
    <source>
        <dbReference type="EMBL" id="KAG0472153.1"/>
    </source>
</evidence>